<dbReference type="AlphaFoldDB" id="A0A3S3UD09"/>
<dbReference type="Proteomes" id="UP000288086">
    <property type="component" value="Unassembled WGS sequence"/>
</dbReference>
<proteinExistence type="predicted"/>
<evidence type="ECO:0000313" key="2">
    <source>
        <dbReference type="Proteomes" id="UP000288086"/>
    </source>
</evidence>
<reference evidence="1 2" key="1">
    <citation type="submission" date="2017-01" db="EMBL/GenBank/DDBJ databases">
        <title>The cable genome- insights into the physiology and evolution of filamentous bacteria capable of sulfide oxidation via long distance electron transfer.</title>
        <authorList>
            <person name="Schreiber L."/>
            <person name="Bjerg J.T."/>
            <person name="Boggild A."/>
            <person name="Van De Vossenberg J."/>
            <person name="Meysman F."/>
            <person name="Nielsen L.P."/>
            <person name="Schramm A."/>
            <person name="Kjeldsen K.U."/>
        </authorList>
    </citation>
    <scope>NUCLEOTIDE SEQUENCE [LARGE SCALE GENOMIC DNA]</scope>
    <source>
        <strain evidence="1">A1</strain>
    </source>
</reference>
<comment type="caution">
    <text evidence="1">The sequence shown here is derived from an EMBL/GenBank/DDBJ whole genome shotgun (WGS) entry which is preliminary data.</text>
</comment>
<sequence>MNTTVYIGRVRSDFFLKGIKGKKQYIKGQWVEGNFRDVMGQRMFLADGFFLNPQRFDVVKASRMPN</sequence>
<dbReference type="EMBL" id="MTKP01000088">
    <property type="protein sequence ID" value="RWX49012.1"/>
    <property type="molecule type" value="Genomic_DNA"/>
</dbReference>
<evidence type="ECO:0000313" key="1">
    <source>
        <dbReference type="EMBL" id="RWX49012.1"/>
    </source>
</evidence>
<keyword evidence="2" id="KW-1185">Reference proteome</keyword>
<protein>
    <submittedName>
        <fullName evidence="1">Uncharacterized protein</fullName>
    </submittedName>
</protein>
<accession>A0A3S3UD09</accession>
<organism evidence="1 2">
    <name type="scientific">Candidatus Electrothrix communis</name>
    <dbReference type="NCBI Taxonomy" id="1859133"/>
    <lineage>
        <taxon>Bacteria</taxon>
        <taxon>Pseudomonadati</taxon>
        <taxon>Thermodesulfobacteriota</taxon>
        <taxon>Desulfobulbia</taxon>
        <taxon>Desulfobulbales</taxon>
        <taxon>Desulfobulbaceae</taxon>
        <taxon>Candidatus Electrothrix</taxon>
    </lineage>
</organism>
<gene>
    <name evidence="1" type="ORF">VT98_10882</name>
</gene>
<name>A0A3S3UD09_9BACT</name>